<dbReference type="InterPro" id="IPR011138">
    <property type="entry name" value="Cytochrome_b-558"/>
</dbReference>
<protein>
    <submittedName>
        <fullName evidence="2">Succinate dehydrogenase cytochrome b subunit</fullName>
    </submittedName>
</protein>
<comment type="caution">
    <text evidence="2">The sequence shown here is derived from an EMBL/GenBank/DDBJ whole genome shotgun (WGS) entry which is preliminary data.</text>
</comment>
<evidence type="ECO:0000313" key="2">
    <source>
        <dbReference type="EMBL" id="MCC0178470.1"/>
    </source>
</evidence>
<dbReference type="AlphaFoldDB" id="A0A964BS62"/>
<keyword evidence="3" id="KW-1185">Reference proteome</keyword>
<keyword evidence="1" id="KW-0812">Transmembrane</keyword>
<feature type="transmembrane region" description="Helical" evidence="1">
    <location>
        <begin position="21"/>
        <end position="41"/>
    </location>
</feature>
<reference evidence="2" key="1">
    <citation type="journal article" date="2021" name="Antonie Van Leeuwenhoek">
        <title>Draft genome and description of Waterburya agarophytonicola gen. nov. sp. nov. (Pleurocapsales, Cyanobacteria): a seaweed symbiont.</title>
        <authorList>
            <person name="Bonthond G."/>
            <person name="Shalygin S."/>
            <person name="Bayer T."/>
            <person name="Weinberger F."/>
        </authorList>
    </citation>
    <scope>NUCLEOTIDE SEQUENCE</scope>
    <source>
        <strain evidence="2">KI4</strain>
    </source>
</reference>
<gene>
    <name evidence="2" type="ORF">I4641_15950</name>
</gene>
<dbReference type="GO" id="GO:0016020">
    <property type="term" value="C:membrane"/>
    <property type="evidence" value="ECO:0007669"/>
    <property type="project" value="InterPro"/>
</dbReference>
<proteinExistence type="predicted"/>
<evidence type="ECO:0000256" key="1">
    <source>
        <dbReference type="SAM" id="Phobius"/>
    </source>
</evidence>
<name>A0A964BS62_9CYAN</name>
<keyword evidence="1" id="KW-0472">Membrane</keyword>
<feature type="transmembrane region" description="Helical" evidence="1">
    <location>
        <begin position="162"/>
        <end position="182"/>
    </location>
</feature>
<dbReference type="NCBIfam" id="TIGR02046">
    <property type="entry name" value="sdhC_b558_fam"/>
    <property type="match status" value="1"/>
</dbReference>
<feature type="transmembrane region" description="Helical" evidence="1">
    <location>
        <begin position="203"/>
        <end position="228"/>
    </location>
</feature>
<evidence type="ECO:0000313" key="3">
    <source>
        <dbReference type="Proteomes" id="UP000729733"/>
    </source>
</evidence>
<dbReference type="InterPro" id="IPR034804">
    <property type="entry name" value="SQR/QFR_C/D"/>
</dbReference>
<sequence>MTISSDRSKLIGLYNSPIGRKIITGITGLGLSLFVLIHMVGNLTLLASSKAYNQLAHFIDSLGILLYAIEFILLGFALFHIVVGISIRLNSLQARPVGYSQIKSAGDPSKQSLSSRSMAITGVVLLGFLALHLASFKFGTYYTTVIDGVEMRNLSRLVIEKFHHPVYAFGYTSVMVVLGVHLRHGIWSAWQSIGLLNSKISPLVYAIALVFAILIAIGFIILPLSIFFDLIS</sequence>
<accession>A0A964BS62</accession>
<feature type="transmembrane region" description="Helical" evidence="1">
    <location>
        <begin position="61"/>
        <end position="85"/>
    </location>
</feature>
<dbReference type="Proteomes" id="UP000729733">
    <property type="component" value="Unassembled WGS sequence"/>
</dbReference>
<organism evidence="2 3">
    <name type="scientific">Waterburya agarophytonicola KI4</name>
    <dbReference type="NCBI Taxonomy" id="2874699"/>
    <lineage>
        <taxon>Bacteria</taxon>
        <taxon>Bacillati</taxon>
        <taxon>Cyanobacteriota</taxon>
        <taxon>Cyanophyceae</taxon>
        <taxon>Pleurocapsales</taxon>
        <taxon>Hyellaceae</taxon>
        <taxon>Waterburya</taxon>
        <taxon>Waterburya agarophytonicola</taxon>
    </lineage>
</organism>
<dbReference type="CDD" id="cd03498">
    <property type="entry name" value="SQR_TypeB_2_TM"/>
    <property type="match status" value="1"/>
</dbReference>
<keyword evidence="1" id="KW-1133">Transmembrane helix</keyword>
<dbReference type="Gene3D" id="1.20.1300.10">
    <property type="entry name" value="Fumarate reductase/succinate dehydrogenase, transmembrane subunit"/>
    <property type="match status" value="1"/>
</dbReference>
<dbReference type="EMBL" id="JADWDC010000044">
    <property type="protein sequence ID" value="MCC0178470.1"/>
    <property type="molecule type" value="Genomic_DNA"/>
</dbReference>
<dbReference type="RefSeq" id="WP_229641558.1">
    <property type="nucleotide sequence ID" value="NZ_JADWDC010000044.1"/>
</dbReference>
<feature type="transmembrane region" description="Helical" evidence="1">
    <location>
        <begin position="119"/>
        <end position="142"/>
    </location>
</feature>
<dbReference type="SUPFAM" id="SSF81343">
    <property type="entry name" value="Fumarate reductase respiratory complex transmembrane subunits"/>
    <property type="match status" value="1"/>
</dbReference>